<dbReference type="EMBL" id="BAAAZX010000021">
    <property type="protein sequence ID" value="GAA4013374.1"/>
    <property type="molecule type" value="Genomic_DNA"/>
</dbReference>
<name>A0ABP7SM23_9ACTN</name>
<feature type="transmembrane region" description="Helical" evidence="5">
    <location>
        <begin position="149"/>
        <end position="170"/>
    </location>
</feature>
<dbReference type="InterPro" id="IPR050367">
    <property type="entry name" value="APC_superfamily"/>
</dbReference>
<evidence type="ECO:0000256" key="3">
    <source>
        <dbReference type="ARBA" id="ARBA00022989"/>
    </source>
</evidence>
<feature type="transmembrane region" description="Helical" evidence="5">
    <location>
        <begin position="357"/>
        <end position="381"/>
    </location>
</feature>
<accession>A0ABP7SM23</accession>
<feature type="transmembrane region" description="Helical" evidence="5">
    <location>
        <begin position="393"/>
        <end position="413"/>
    </location>
</feature>
<evidence type="ECO:0000313" key="8">
    <source>
        <dbReference type="Proteomes" id="UP001500456"/>
    </source>
</evidence>
<dbReference type="Proteomes" id="UP001500456">
    <property type="component" value="Unassembled WGS sequence"/>
</dbReference>
<evidence type="ECO:0000259" key="6">
    <source>
        <dbReference type="Pfam" id="PF00324"/>
    </source>
</evidence>
<dbReference type="InterPro" id="IPR004841">
    <property type="entry name" value="AA-permease/SLC12A_dom"/>
</dbReference>
<dbReference type="PANTHER" id="PTHR42770">
    <property type="entry name" value="AMINO ACID TRANSPORTER-RELATED"/>
    <property type="match status" value="1"/>
</dbReference>
<dbReference type="PANTHER" id="PTHR42770:SF16">
    <property type="entry name" value="AMINO ACID PERMEASE"/>
    <property type="match status" value="1"/>
</dbReference>
<evidence type="ECO:0000256" key="2">
    <source>
        <dbReference type="ARBA" id="ARBA00022692"/>
    </source>
</evidence>
<dbReference type="PIRSF" id="PIRSF006060">
    <property type="entry name" value="AA_transporter"/>
    <property type="match status" value="1"/>
</dbReference>
<sequence>MTSRMGTAGLVLTVMAYLAPLSGAAGYVTLVIGYGNGLGAPLMFPAAGLVLLLFSVGYTAMVRRLPRPGAFYAYISAGLGKRLGLGAGAVTAAYYLIGGVGGYFFGAVATQNFMKGQLGIDLPVWTYLIAFLVIVAFCSYRGADFNVRVVGSIVCVEVLIIVAFNVATVFRGGPTGHSAEPFTWDAFTSGPIAVAALYAINLFGGFESTAIYREEVRDPARTIPRATYILIVTLALFYGVTAWCLITALGTDKAVAESAADPTGSFTTALSYSLSQGFAQIFSALLVTSVLASQITIANASTRYLYSFGVDRILPRSLAALHARHGSPHRAAVLNTAITAGVSLLIVLASVDPQVVYVAASAVYVFSLEGLMLLVSLAVLVYFRRNRDTGESVWKVVVAPLGSAACFGWLLYFTASRPDLLLGTGPTTLLVPIFFGVIGFLFTAGFAYASWQAVRRPEAYRRIGREA</sequence>
<keyword evidence="3 5" id="KW-1133">Transmembrane helix</keyword>
<feature type="transmembrane region" description="Helical" evidence="5">
    <location>
        <begin position="124"/>
        <end position="142"/>
    </location>
</feature>
<keyword evidence="8" id="KW-1185">Reference proteome</keyword>
<dbReference type="Pfam" id="PF00324">
    <property type="entry name" value="AA_permease"/>
    <property type="match status" value="1"/>
</dbReference>
<reference evidence="8" key="1">
    <citation type="journal article" date="2019" name="Int. J. Syst. Evol. Microbiol.">
        <title>The Global Catalogue of Microorganisms (GCM) 10K type strain sequencing project: providing services to taxonomists for standard genome sequencing and annotation.</title>
        <authorList>
            <consortium name="The Broad Institute Genomics Platform"/>
            <consortium name="The Broad Institute Genome Sequencing Center for Infectious Disease"/>
            <person name="Wu L."/>
            <person name="Ma J."/>
        </authorList>
    </citation>
    <scope>NUCLEOTIDE SEQUENCE [LARGE SCALE GENOMIC DNA]</scope>
    <source>
        <strain evidence="8">JCM 16924</strain>
    </source>
</reference>
<evidence type="ECO:0000256" key="4">
    <source>
        <dbReference type="ARBA" id="ARBA00023136"/>
    </source>
</evidence>
<evidence type="ECO:0000313" key="7">
    <source>
        <dbReference type="EMBL" id="GAA4013374.1"/>
    </source>
</evidence>
<feature type="transmembrane region" description="Helical" evidence="5">
    <location>
        <begin position="83"/>
        <end position="104"/>
    </location>
</feature>
<feature type="transmembrane region" description="Helical" evidence="5">
    <location>
        <begin position="227"/>
        <end position="249"/>
    </location>
</feature>
<dbReference type="Gene3D" id="1.20.1740.10">
    <property type="entry name" value="Amino acid/polyamine transporter I"/>
    <property type="match status" value="1"/>
</dbReference>
<proteinExistence type="predicted"/>
<evidence type="ECO:0000256" key="1">
    <source>
        <dbReference type="ARBA" id="ARBA00004141"/>
    </source>
</evidence>
<comment type="subcellular location">
    <subcellularLocation>
        <location evidence="1">Membrane</location>
        <topology evidence="1">Multi-pass membrane protein</topology>
    </subcellularLocation>
</comment>
<gene>
    <name evidence="7" type="ORF">GCM10022232_64530</name>
</gene>
<feature type="transmembrane region" description="Helical" evidence="5">
    <location>
        <begin position="433"/>
        <end position="451"/>
    </location>
</feature>
<evidence type="ECO:0000256" key="5">
    <source>
        <dbReference type="SAM" id="Phobius"/>
    </source>
</evidence>
<keyword evidence="4 5" id="KW-0472">Membrane</keyword>
<feature type="transmembrane region" description="Helical" evidence="5">
    <location>
        <begin position="269"/>
        <end position="293"/>
    </location>
</feature>
<organism evidence="7 8">
    <name type="scientific">Streptomyces plumbiresistens</name>
    <dbReference type="NCBI Taxonomy" id="511811"/>
    <lineage>
        <taxon>Bacteria</taxon>
        <taxon>Bacillati</taxon>
        <taxon>Actinomycetota</taxon>
        <taxon>Actinomycetes</taxon>
        <taxon>Kitasatosporales</taxon>
        <taxon>Streptomycetaceae</taxon>
        <taxon>Streptomyces</taxon>
    </lineage>
</organism>
<feature type="transmembrane region" description="Helical" evidence="5">
    <location>
        <begin position="40"/>
        <end position="62"/>
    </location>
</feature>
<keyword evidence="2 5" id="KW-0812">Transmembrane</keyword>
<dbReference type="RefSeq" id="WP_345568179.1">
    <property type="nucleotide sequence ID" value="NZ_BAAAZX010000021.1"/>
</dbReference>
<comment type="caution">
    <text evidence="7">The sequence shown here is derived from an EMBL/GenBank/DDBJ whole genome shotgun (WGS) entry which is preliminary data.</text>
</comment>
<protein>
    <submittedName>
        <fullName evidence="7">APC family permease</fullName>
    </submittedName>
</protein>
<feature type="transmembrane region" description="Helical" evidence="5">
    <location>
        <begin position="182"/>
        <end position="206"/>
    </location>
</feature>
<feature type="domain" description="Amino acid permease/ SLC12A" evidence="6">
    <location>
        <begin position="31"/>
        <end position="407"/>
    </location>
</feature>
<feature type="transmembrane region" description="Helical" evidence="5">
    <location>
        <begin position="332"/>
        <end position="351"/>
    </location>
</feature>